<dbReference type="GO" id="GO:0004190">
    <property type="term" value="F:aspartic-type endopeptidase activity"/>
    <property type="evidence" value="ECO:0007669"/>
    <property type="project" value="InterPro"/>
</dbReference>
<dbReference type="EMBL" id="JABXBU010002072">
    <property type="protein sequence ID" value="KAF8778425.1"/>
    <property type="molecule type" value="Genomic_DNA"/>
</dbReference>
<organism evidence="3 4">
    <name type="scientific">Argiope bruennichi</name>
    <name type="common">Wasp spider</name>
    <name type="synonym">Aranea bruennichi</name>
    <dbReference type="NCBI Taxonomy" id="94029"/>
    <lineage>
        <taxon>Eukaryota</taxon>
        <taxon>Metazoa</taxon>
        <taxon>Ecdysozoa</taxon>
        <taxon>Arthropoda</taxon>
        <taxon>Chelicerata</taxon>
        <taxon>Arachnida</taxon>
        <taxon>Araneae</taxon>
        <taxon>Araneomorphae</taxon>
        <taxon>Entelegynae</taxon>
        <taxon>Araneoidea</taxon>
        <taxon>Araneidae</taxon>
        <taxon>Argiope</taxon>
    </lineage>
</organism>
<evidence type="ECO:0000313" key="3">
    <source>
        <dbReference type="EMBL" id="KAF8778425.1"/>
    </source>
</evidence>
<evidence type="ECO:0000313" key="4">
    <source>
        <dbReference type="Proteomes" id="UP000807504"/>
    </source>
</evidence>
<feature type="domain" description="Peptidase A2" evidence="2">
    <location>
        <begin position="113"/>
        <end position="128"/>
    </location>
</feature>
<dbReference type="PROSITE" id="PS50175">
    <property type="entry name" value="ASP_PROT_RETROV"/>
    <property type="match status" value="1"/>
</dbReference>
<keyword evidence="4" id="KW-1185">Reference proteome</keyword>
<gene>
    <name evidence="3" type="ORF">HNY73_015149</name>
</gene>
<protein>
    <recommendedName>
        <fullName evidence="2">Peptidase A2 domain-containing protein</fullName>
    </recommendedName>
</protein>
<accession>A0A8T0EVV0</accession>
<dbReference type="InterPro" id="IPR001995">
    <property type="entry name" value="Peptidase_A2_cat"/>
</dbReference>
<dbReference type="InterPro" id="IPR001969">
    <property type="entry name" value="Aspartic_peptidase_AS"/>
</dbReference>
<dbReference type="AlphaFoldDB" id="A0A8T0EVV0"/>
<reference evidence="3" key="1">
    <citation type="journal article" date="2020" name="bioRxiv">
        <title>Chromosome-level reference genome of the European wasp spider Argiope bruennichi: a resource for studies on range expansion and evolutionary adaptation.</title>
        <authorList>
            <person name="Sheffer M.M."/>
            <person name="Hoppe A."/>
            <person name="Krehenwinkel H."/>
            <person name="Uhl G."/>
            <person name="Kuss A.W."/>
            <person name="Jensen L."/>
            <person name="Jensen C."/>
            <person name="Gillespie R.G."/>
            <person name="Hoff K.J."/>
            <person name="Prost S."/>
        </authorList>
    </citation>
    <scope>NUCLEOTIDE SEQUENCE</scope>
</reference>
<proteinExistence type="predicted"/>
<dbReference type="PROSITE" id="PS00141">
    <property type="entry name" value="ASP_PROTEASE"/>
    <property type="match status" value="1"/>
</dbReference>
<dbReference type="Gene3D" id="2.40.70.10">
    <property type="entry name" value="Acid Proteases"/>
    <property type="match status" value="1"/>
</dbReference>
<dbReference type="InterPro" id="IPR021109">
    <property type="entry name" value="Peptidase_aspartic_dom_sf"/>
</dbReference>
<reference evidence="3" key="2">
    <citation type="submission" date="2020-06" db="EMBL/GenBank/DDBJ databases">
        <authorList>
            <person name="Sheffer M."/>
        </authorList>
    </citation>
    <scope>NUCLEOTIDE SEQUENCE</scope>
</reference>
<keyword evidence="1" id="KW-0378">Hydrolase</keyword>
<evidence type="ECO:0000256" key="1">
    <source>
        <dbReference type="ARBA" id="ARBA00022801"/>
    </source>
</evidence>
<dbReference type="Proteomes" id="UP000807504">
    <property type="component" value="Unassembled WGS sequence"/>
</dbReference>
<evidence type="ECO:0000259" key="2">
    <source>
        <dbReference type="PROSITE" id="PS50175"/>
    </source>
</evidence>
<sequence length="157" mass="17939">MNTDYKRPRSPRNCKQERSNRRQCFEYRLLQHLRAQCPKLAEKKNFSRINRVSRRLVETASEKSGSQTFPENVTENQTDEGTILTTQLKASEKEITQISPLQKIPVKIEDNTFEGIVDTGAEITVIRRDIIDSCSKQGEGSIKIISAFGEEAPLGYY</sequence>
<dbReference type="SUPFAM" id="SSF50630">
    <property type="entry name" value="Acid proteases"/>
    <property type="match status" value="1"/>
</dbReference>
<name>A0A8T0EVV0_ARGBR</name>
<comment type="caution">
    <text evidence="3">The sequence shown here is derived from an EMBL/GenBank/DDBJ whole genome shotgun (WGS) entry which is preliminary data.</text>
</comment>
<dbReference type="GO" id="GO:0006508">
    <property type="term" value="P:proteolysis"/>
    <property type="evidence" value="ECO:0007669"/>
    <property type="project" value="InterPro"/>
</dbReference>